<evidence type="ECO:0000256" key="1">
    <source>
        <dbReference type="SAM" id="Phobius"/>
    </source>
</evidence>
<evidence type="ECO:0000313" key="2">
    <source>
        <dbReference type="EMBL" id="KMU78227.1"/>
    </source>
</evidence>
<keyword evidence="1" id="KW-0812">Transmembrane</keyword>
<dbReference type="AlphaFoldDB" id="A0A0J8TWD1"/>
<name>A0A0J8TWD1_COCIT</name>
<feature type="transmembrane region" description="Helical" evidence="1">
    <location>
        <begin position="154"/>
        <end position="181"/>
    </location>
</feature>
<organism evidence="2 3">
    <name type="scientific">Coccidioides immitis RMSCC 3703</name>
    <dbReference type="NCBI Taxonomy" id="454286"/>
    <lineage>
        <taxon>Eukaryota</taxon>
        <taxon>Fungi</taxon>
        <taxon>Dikarya</taxon>
        <taxon>Ascomycota</taxon>
        <taxon>Pezizomycotina</taxon>
        <taxon>Eurotiomycetes</taxon>
        <taxon>Eurotiomycetidae</taxon>
        <taxon>Onygenales</taxon>
        <taxon>Onygenaceae</taxon>
        <taxon>Coccidioides</taxon>
    </lineage>
</organism>
<sequence>MPLRIGDIEHFNSSDPLTVSVAVEVLRDGGDEAYSLEDCFSSPSSPNSLFTAVRVGEGPALMTMSGDETILSLFSSTGLMPLWPADSGCGCGAGLRRNWRRKRYAAVDSMARLGRGGRKVGFSSFGFSSRYVTGLSPTMSFGVSKYGKEKGSRVWAIALIACGGGGGVGGVFAVVVIVAAAEDDLRRGGVNLGYVNDDRVWSESEIGFRESVFRHLQRMYCKPWFPGNWEREKIMFVSPLAGINKTLCTTVARN</sequence>
<keyword evidence="1" id="KW-0472">Membrane</keyword>
<reference evidence="3" key="1">
    <citation type="journal article" date="2010" name="Genome Res.">
        <title>Population genomic sequencing of Coccidioides fungi reveals recent hybridization and transposon control.</title>
        <authorList>
            <person name="Neafsey D.E."/>
            <person name="Barker B.M."/>
            <person name="Sharpton T.J."/>
            <person name="Stajich J.E."/>
            <person name="Park D.J."/>
            <person name="Whiston E."/>
            <person name="Hung C.-Y."/>
            <person name="McMahan C."/>
            <person name="White J."/>
            <person name="Sykes S."/>
            <person name="Heiman D."/>
            <person name="Young S."/>
            <person name="Zeng Q."/>
            <person name="Abouelleil A."/>
            <person name="Aftuck L."/>
            <person name="Bessette D."/>
            <person name="Brown A."/>
            <person name="FitzGerald M."/>
            <person name="Lui A."/>
            <person name="Macdonald J.P."/>
            <person name="Priest M."/>
            <person name="Orbach M.J."/>
            <person name="Galgiani J.N."/>
            <person name="Kirkland T.N."/>
            <person name="Cole G.T."/>
            <person name="Birren B.W."/>
            <person name="Henn M.R."/>
            <person name="Taylor J.W."/>
            <person name="Rounsley S.D."/>
        </authorList>
    </citation>
    <scope>NUCLEOTIDE SEQUENCE [LARGE SCALE GENOMIC DNA]</scope>
    <source>
        <strain evidence="3">RMSCC 3703</strain>
    </source>
</reference>
<dbReference type="EMBL" id="DS268161">
    <property type="protein sequence ID" value="KMU78227.1"/>
    <property type="molecule type" value="Genomic_DNA"/>
</dbReference>
<gene>
    <name evidence="2" type="ORF">CISG_07067</name>
</gene>
<proteinExistence type="predicted"/>
<dbReference type="Proteomes" id="UP000054559">
    <property type="component" value="Unassembled WGS sequence"/>
</dbReference>
<evidence type="ECO:0000313" key="3">
    <source>
        <dbReference type="Proteomes" id="UP000054559"/>
    </source>
</evidence>
<keyword evidence="1" id="KW-1133">Transmembrane helix</keyword>
<accession>A0A0J8TWD1</accession>
<protein>
    <submittedName>
        <fullName evidence="2">Uncharacterized protein</fullName>
    </submittedName>
</protein>